<dbReference type="Proteomes" id="UP000503447">
    <property type="component" value="Chromosome"/>
</dbReference>
<reference evidence="2" key="1">
    <citation type="submission" date="2020-05" db="EMBL/GenBank/DDBJ databases">
        <title>Frigoriglobus tundricola gen. nov., sp. nov., a psychrotolerant cellulolytic planctomycete of the family Gemmataceae with two divergent copies of 16S rRNA gene.</title>
        <authorList>
            <person name="Kulichevskaya I.S."/>
            <person name="Ivanova A.A."/>
            <person name="Naumoff D.G."/>
            <person name="Beletsky A.V."/>
            <person name="Rijpstra W.I.C."/>
            <person name="Sinninghe Damste J.S."/>
            <person name="Mardanov A.V."/>
            <person name="Ravin N.V."/>
            <person name="Dedysh S.N."/>
        </authorList>
    </citation>
    <scope>NUCLEOTIDE SEQUENCE [LARGE SCALE GENOMIC DNA]</scope>
    <source>
        <strain evidence="2">PL17</strain>
    </source>
</reference>
<accession>A0A6M5YZV0</accession>
<dbReference type="RefSeq" id="WP_171474007.1">
    <property type="nucleotide sequence ID" value="NZ_CP053452.2"/>
</dbReference>
<evidence type="ECO:0000313" key="1">
    <source>
        <dbReference type="EMBL" id="QJW98940.1"/>
    </source>
</evidence>
<keyword evidence="2" id="KW-1185">Reference proteome</keyword>
<dbReference type="KEGG" id="ftj:FTUN_6535"/>
<organism evidence="1 2">
    <name type="scientific">Frigoriglobus tundricola</name>
    <dbReference type="NCBI Taxonomy" id="2774151"/>
    <lineage>
        <taxon>Bacteria</taxon>
        <taxon>Pseudomonadati</taxon>
        <taxon>Planctomycetota</taxon>
        <taxon>Planctomycetia</taxon>
        <taxon>Gemmatales</taxon>
        <taxon>Gemmataceae</taxon>
        <taxon>Frigoriglobus</taxon>
    </lineage>
</organism>
<proteinExistence type="predicted"/>
<evidence type="ECO:0000313" key="2">
    <source>
        <dbReference type="Proteomes" id="UP000503447"/>
    </source>
</evidence>
<dbReference type="EMBL" id="CP053452">
    <property type="protein sequence ID" value="QJW98940.1"/>
    <property type="molecule type" value="Genomic_DNA"/>
</dbReference>
<gene>
    <name evidence="1" type="ORF">FTUN_6535</name>
</gene>
<protein>
    <submittedName>
        <fullName evidence="1">Uncharacterized protein</fullName>
    </submittedName>
</protein>
<dbReference type="AlphaFoldDB" id="A0A6M5YZV0"/>
<sequence>MIQVHWQDQLLDVRRLVFRRGFAPAFDAVLDRVAGLFHLDVADDRAEPLPGDFWIGCHPRGGWGNADPNLTGWASIIDAPAAVSVLRRTAARAAPSAPQTVPHTPTLAVAFG</sequence>
<name>A0A6M5YZV0_9BACT</name>